<dbReference type="InterPro" id="IPR017972">
    <property type="entry name" value="Cyt_P450_CS"/>
</dbReference>
<dbReference type="GO" id="GO:0006805">
    <property type="term" value="P:xenobiotic metabolic process"/>
    <property type="evidence" value="ECO:0007669"/>
    <property type="project" value="TreeGrafter"/>
</dbReference>
<evidence type="ECO:0000256" key="1">
    <source>
        <dbReference type="ARBA" id="ARBA00001971"/>
    </source>
</evidence>
<dbReference type="GO" id="GO:0019369">
    <property type="term" value="P:arachidonate metabolic process"/>
    <property type="evidence" value="ECO:0007669"/>
    <property type="project" value="TreeGrafter"/>
</dbReference>
<accession>A0A8T2J9C7</accession>
<feature type="transmembrane region" description="Helical" evidence="12">
    <location>
        <begin position="6"/>
        <end position="32"/>
    </location>
</feature>
<comment type="subcellular location">
    <subcellularLocation>
        <location evidence="2">Membrane</location>
    </subcellularLocation>
</comment>
<comment type="similarity">
    <text evidence="3 11">Belongs to the cytochrome P450 family.</text>
</comment>
<dbReference type="PRINTS" id="PR00385">
    <property type="entry name" value="P450"/>
</dbReference>
<keyword evidence="12" id="KW-1133">Transmembrane helix</keyword>
<evidence type="ECO:0000256" key="9">
    <source>
        <dbReference type="ARBA" id="ARBA00023136"/>
    </source>
</evidence>
<dbReference type="PANTHER" id="PTHR24300:SF415">
    <property type="entry name" value="CYTOCHROME P450 2D20 ISOFORM X1"/>
    <property type="match status" value="1"/>
</dbReference>
<reference evidence="13" key="1">
    <citation type="thesis" date="2020" institute="ProQuest LLC" country="789 East Eisenhower Parkway, Ann Arbor, MI, USA">
        <title>Comparative Genomics and Chromosome Evolution.</title>
        <authorList>
            <person name="Mudd A.B."/>
        </authorList>
    </citation>
    <scope>NUCLEOTIDE SEQUENCE</scope>
    <source>
        <strain evidence="13">Female2</strain>
        <tissue evidence="13">Blood</tissue>
    </source>
</reference>
<gene>
    <name evidence="13" type="ORF">GDO86_010874</name>
</gene>
<evidence type="ECO:0000256" key="2">
    <source>
        <dbReference type="ARBA" id="ARBA00004370"/>
    </source>
</evidence>
<keyword evidence="6 11" id="KW-0560">Oxidoreductase</keyword>
<dbReference type="PROSITE" id="PS00086">
    <property type="entry name" value="CYTOCHROME_P450"/>
    <property type="match status" value="1"/>
</dbReference>
<feature type="binding site" description="axial binding residue" evidence="10">
    <location>
        <position position="447"/>
    </location>
    <ligand>
        <name>heme</name>
        <dbReference type="ChEBI" id="CHEBI:30413"/>
    </ligand>
    <ligandPart>
        <name>Fe</name>
        <dbReference type="ChEBI" id="CHEBI:18248"/>
    </ligandPart>
</feature>
<dbReference type="PANTHER" id="PTHR24300">
    <property type="entry name" value="CYTOCHROME P450 508A4-RELATED"/>
    <property type="match status" value="1"/>
</dbReference>
<evidence type="ECO:0000256" key="7">
    <source>
        <dbReference type="ARBA" id="ARBA00023004"/>
    </source>
</evidence>
<dbReference type="Proteomes" id="UP000812440">
    <property type="component" value="Chromosome 6"/>
</dbReference>
<dbReference type="InterPro" id="IPR050182">
    <property type="entry name" value="Cytochrome_P450_fam2"/>
</dbReference>
<evidence type="ECO:0000313" key="13">
    <source>
        <dbReference type="EMBL" id="KAG8441855.1"/>
    </source>
</evidence>
<evidence type="ECO:0000313" key="14">
    <source>
        <dbReference type="Proteomes" id="UP000812440"/>
    </source>
</evidence>
<evidence type="ECO:0000256" key="11">
    <source>
        <dbReference type="RuleBase" id="RU000461"/>
    </source>
</evidence>
<dbReference type="AlphaFoldDB" id="A0A8T2J9C7"/>
<dbReference type="Gene3D" id="1.10.630.10">
    <property type="entry name" value="Cytochrome P450"/>
    <property type="match status" value="1"/>
</dbReference>
<dbReference type="InterPro" id="IPR008069">
    <property type="entry name" value="Cyt_P450_E_grp-I_CYP2D-like"/>
</dbReference>
<name>A0A8T2J9C7_9PIPI</name>
<dbReference type="OrthoDB" id="3934656at2759"/>
<dbReference type="InterPro" id="IPR036396">
    <property type="entry name" value="Cyt_P450_sf"/>
</dbReference>
<dbReference type="EMBL" id="JAACNH010000005">
    <property type="protein sequence ID" value="KAG8441855.1"/>
    <property type="molecule type" value="Genomic_DNA"/>
</dbReference>
<dbReference type="FunFam" id="1.10.630.10:FF:000004">
    <property type="entry name" value="cytochrome P450 2D15 isoform X1"/>
    <property type="match status" value="1"/>
</dbReference>
<evidence type="ECO:0000256" key="12">
    <source>
        <dbReference type="SAM" id="Phobius"/>
    </source>
</evidence>
<dbReference type="GO" id="GO:0020037">
    <property type="term" value="F:heme binding"/>
    <property type="evidence" value="ECO:0007669"/>
    <property type="project" value="InterPro"/>
</dbReference>
<keyword evidence="12" id="KW-0812">Transmembrane</keyword>
<protein>
    <submittedName>
        <fullName evidence="13">Uncharacterized protein</fullName>
    </submittedName>
</protein>
<dbReference type="GO" id="GO:0016020">
    <property type="term" value="C:membrane"/>
    <property type="evidence" value="ECO:0007669"/>
    <property type="project" value="UniProtKB-SubCell"/>
</dbReference>
<keyword evidence="5 10" id="KW-0479">Metal-binding</keyword>
<dbReference type="GO" id="GO:0005737">
    <property type="term" value="C:cytoplasm"/>
    <property type="evidence" value="ECO:0007669"/>
    <property type="project" value="TreeGrafter"/>
</dbReference>
<dbReference type="GO" id="GO:0005506">
    <property type="term" value="F:iron ion binding"/>
    <property type="evidence" value="ECO:0007669"/>
    <property type="project" value="InterPro"/>
</dbReference>
<comment type="caution">
    <text evidence="13">The sequence shown here is derived from an EMBL/GenBank/DDBJ whole genome shotgun (WGS) entry which is preliminary data.</text>
</comment>
<dbReference type="SUPFAM" id="SSF48264">
    <property type="entry name" value="Cytochrome P450"/>
    <property type="match status" value="1"/>
</dbReference>
<evidence type="ECO:0000256" key="4">
    <source>
        <dbReference type="ARBA" id="ARBA00022617"/>
    </source>
</evidence>
<evidence type="ECO:0000256" key="8">
    <source>
        <dbReference type="ARBA" id="ARBA00023033"/>
    </source>
</evidence>
<dbReference type="PRINTS" id="PR01686">
    <property type="entry name" value="EP450ICYP2D"/>
</dbReference>
<dbReference type="GO" id="GO:0016712">
    <property type="term" value="F:oxidoreductase activity, acting on paired donors, with incorporation or reduction of molecular oxygen, reduced flavin or flavoprotein as one donor, and incorporation of one atom of oxygen"/>
    <property type="evidence" value="ECO:0007669"/>
    <property type="project" value="InterPro"/>
</dbReference>
<organism evidence="13 14">
    <name type="scientific">Hymenochirus boettgeri</name>
    <name type="common">Congo dwarf clawed frog</name>
    <dbReference type="NCBI Taxonomy" id="247094"/>
    <lineage>
        <taxon>Eukaryota</taxon>
        <taxon>Metazoa</taxon>
        <taxon>Chordata</taxon>
        <taxon>Craniata</taxon>
        <taxon>Vertebrata</taxon>
        <taxon>Euteleostomi</taxon>
        <taxon>Amphibia</taxon>
        <taxon>Batrachia</taxon>
        <taxon>Anura</taxon>
        <taxon>Pipoidea</taxon>
        <taxon>Pipidae</taxon>
        <taxon>Pipinae</taxon>
        <taxon>Hymenochirus</taxon>
    </lineage>
</organism>
<comment type="cofactor">
    <cofactor evidence="1 10">
        <name>heme</name>
        <dbReference type="ChEBI" id="CHEBI:30413"/>
    </cofactor>
</comment>
<keyword evidence="9 12" id="KW-0472">Membrane</keyword>
<sequence length="504" mass="57902">MEFSIFSWVFPPCCTTVLIGLAVVVLVLVLGLMKRIKGSNKPPGPFPLPFLGNILSMDFNNLPLSLSKLRKRYGNIFSLQLFHENVVVLNGYDTIKEGLVLKSEDTADRPPFPVIDHLGFNKGLAFARYGQQWKELRRFAVFTLKNFGMGKKTIEERVREEARYLCEAFQNKQGHPFDPFLLLHNAVSNVMCSIVVGERFEYSNLKLQRMIYLFREMFTLETGLIPQMFSLMPWLMRIPGPHQKVFKVQKVFLDFLQSIINKHMDTWDPGDCRDFIDAFIGEIKKANGNPKSSFNEITLLFTTANLFVGGSETTSITLRWAILMMLLNPHIQDKVHEEINQVIGHDRTPTMKDQINMPYTNAVIHETQRYGDIFPMSLFHMAYRDTKLQGFNIPKGTTIIANLTSVLKDETKWEKPHKFYPEHFLDGKGHFVQPEAFIPFSAGKRVCAGEPLARMELFIFFTTLLQHFDFQIPGDQATPCADPVFAFTHSPLPFQICAMENYYE</sequence>
<keyword evidence="14" id="KW-1185">Reference proteome</keyword>
<keyword evidence="4 10" id="KW-0349">Heme</keyword>
<evidence type="ECO:0000256" key="6">
    <source>
        <dbReference type="ARBA" id="ARBA00023002"/>
    </source>
</evidence>
<dbReference type="InterPro" id="IPR002401">
    <property type="entry name" value="Cyt_P450_E_grp-I"/>
</dbReference>
<evidence type="ECO:0000256" key="10">
    <source>
        <dbReference type="PIRSR" id="PIRSR602401-1"/>
    </source>
</evidence>
<evidence type="ECO:0000256" key="3">
    <source>
        <dbReference type="ARBA" id="ARBA00010617"/>
    </source>
</evidence>
<dbReference type="Pfam" id="PF00067">
    <property type="entry name" value="p450"/>
    <property type="match status" value="1"/>
</dbReference>
<dbReference type="InterPro" id="IPR001128">
    <property type="entry name" value="Cyt_P450"/>
</dbReference>
<evidence type="ECO:0000256" key="5">
    <source>
        <dbReference type="ARBA" id="ARBA00022723"/>
    </source>
</evidence>
<keyword evidence="8 11" id="KW-0503">Monooxygenase</keyword>
<proteinExistence type="inferred from homology"/>
<keyword evidence="7 10" id="KW-0408">Iron</keyword>
<dbReference type="PRINTS" id="PR00463">
    <property type="entry name" value="EP450I"/>
</dbReference>